<proteinExistence type="predicted"/>
<comment type="caution">
    <text evidence="1">The sequence shown here is derived from an EMBL/GenBank/DDBJ whole genome shotgun (WGS) entry which is preliminary data.</text>
</comment>
<protein>
    <submittedName>
        <fullName evidence="1">Serine/threonine-protein kinase pats1</fullName>
    </submittedName>
</protein>
<dbReference type="EMBL" id="CAXAMM010010649">
    <property type="protein sequence ID" value="CAK9023844.1"/>
    <property type="molecule type" value="Genomic_DNA"/>
</dbReference>
<keyword evidence="1" id="KW-0808">Transferase</keyword>
<dbReference type="SUPFAM" id="SSF56399">
    <property type="entry name" value="ADP-ribosylation"/>
    <property type="match status" value="1"/>
</dbReference>
<reference evidence="1 2" key="1">
    <citation type="submission" date="2024-02" db="EMBL/GenBank/DDBJ databases">
        <authorList>
            <person name="Chen Y."/>
            <person name="Shah S."/>
            <person name="Dougan E. K."/>
            <person name="Thang M."/>
            <person name="Chan C."/>
        </authorList>
    </citation>
    <scope>NUCLEOTIDE SEQUENCE [LARGE SCALE GENOMIC DNA]</scope>
</reference>
<dbReference type="Proteomes" id="UP001642464">
    <property type="component" value="Unassembled WGS sequence"/>
</dbReference>
<evidence type="ECO:0000313" key="2">
    <source>
        <dbReference type="Proteomes" id="UP001642464"/>
    </source>
</evidence>
<dbReference type="Gene3D" id="3.90.228.10">
    <property type="match status" value="1"/>
</dbReference>
<name>A0ABP0KCU1_9DINO</name>
<evidence type="ECO:0000313" key="1">
    <source>
        <dbReference type="EMBL" id="CAK9023844.1"/>
    </source>
</evidence>
<dbReference type="GO" id="GO:0016301">
    <property type="term" value="F:kinase activity"/>
    <property type="evidence" value="ECO:0007669"/>
    <property type="project" value="UniProtKB-KW"/>
</dbReference>
<keyword evidence="1" id="KW-0418">Kinase</keyword>
<gene>
    <name evidence="1" type="ORF">SCF082_LOCUS16367</name>
</gene>
<keyword evidence="2" id="KW-1185">Reference proteome</keyword>
<organism evidence="1 2">
    <name type="scientific">Durusdinium trenchii</name>
    <dbReference type="NCBI Taxonomy" id="1381693"/>
    <lineage>
        <taxon>Eukaryota</taxon>
        <taxon>Sar</taxon>
        <taxon>Alveolata</taxon>
        <taxon>Dinophyceae</taxon>
        <taxon>Suessiales</taxon>
        <taxon>Symbiodiniaceae</taxon>
        <taxon>Durusdinium</taxon>
    </lineage>
</organism>
<sequence>MFGAGCYFAEDVEKVDQYARPDKGPEGPDHEKLAGLHARLYKDGRTHPGEDVFYAFVARVVCGACLHTDGLDKSNPPRDDASGQEIFVNADMKQLVEIPGTTPPERYQTLVVNVNKEFIKGERRVYRNREFVSFNRVAIYPEYVVAFLRKLT</sequence>
<accession>A0ABP0KCU1</accession>